<protein>
    <submittedName>
        <fullName evidence="2">Uncharacterized protein</fullName>
    </submittedName>
</protein>
<feature type="region of interest" description="Disordered" evidence="1">
    <location>
        <begin position="104"/>
        <end position="131"/>
    </location>
</feature>
<gene>
    <name evidence="2" type="ORF">MRATA1EN1_LOCUS17842</name>
</gene>
<sequence length="131" mass="14213">MGFAVTIPVLNFEPEGTSELGSLLSFDRAHSKMFSPFGNIPSAFSWCKTARETRAMPDELQRGFFQQLKVSGGHIFNCILSHEGGLLCRTVTIQTCPTNLALKSPDSSSWVSTGPPHPQGVHSTLTYVSPS</sequence>
<feature type="compositionally biased region" description="Polar residues" evidence="1">
    <location>
        <begin position="121"/>
        <end position="131"/>
    </location>
</feature>
<reference evidence="2" key="1">
    <citation type="submission" date="2023-04" db="EMBL/GenBank/DDBJ databases">
        <authorList>
            <consortium name="ELIXIR-Norway"/>
        </authorList>
    </citation>
    <scope>NUCLEOTIDE SEQUENCE [LARGE SCALE GENOMIC DNA]</scope>
</reference>
<accession>A0ABN8Z4X4</accession>
<proteinExistence type="predicted"/>
<dbReference type="Proteomes" id="UP001176941">
    <property type="component" value="Chromosome 28"/>
</dbReference>
<name>A0ABN8Z4X4_RANTA</name>
<evidence type="ECO:0000313" key="2">
    <source>
        <dbReference type="EMBL" id="CAI9168880.1"/>
    </source>
</evidence>
<keyword evidence="3" id="KW-1185">Reference proteome</keyword>
<dbReference type="EMBL" id="OX459964">
    <property type="protein sequence ID" value="CAI9168880.1"/>
    <property type="molecule type" value="Genomic_DNA"/>
</dbReference>
<evidence type="ECO:0000313" key="3">
    <source>
        <dbReference type="Proteomes" id="UP001176941"/>
    </source>
</evidence>
<evidence type="ECO:0000256" key="1">
    <source>
        <dbReference type="SAM" id="MobiDB-lite"/>
    </source>
</evidence>
<organism evidence="2 3">
    <name type="scientific">Rangifer tarandus platyrhynchus</name>
    <name type="common">Svalbard reindeer</name>
    <dbReference type="NCBI Taxonomy" id="3082113"/>
    <lineage>
        <taxon>Eukaryota</taxon>
        <taxon>Metazoa</taxon>
        <taxon>Chordata</taxon>
        <taxon>Craniata</taxon>
        <taxon>Vertebrata</taxon>
        <taxon>Euteleostomi</taxon>
        <taxon>Mammalia</taxon>
        <taxon>Eutheria</taxon>
        <taxon>Laurasiatheria</taxon>
        <taxon>Artiodactyla</taxon>
        <taxon>Ruminantia</taxon>
        <taxon>Pecora</taxon>
        <taxon>Cervidae</taxon>
        <taxon>Odocoileinae</taxon>
        <taxon>Rangifer</taxon>
    </lineage>
</organism>